<comment type="caution">
    <text evidence="1">The sequence shown here is derived from an EMBL/GenBank/DDBJ whole genome shotgun (WGS) entry which is preliminary data.</text>
</comment>
<evidence type="ECO:0000313" key="1">
    <source>
        <dbReference type="EMBL" id="CAJ2658895.1"/>
    </source>
</evidence>
<gene>
    <name evidence="1" type="ORF">MILVUS5_LOCUS25194</name>
</gene>
<name>A0ACB0KQB2_TRIPR</name>
<evidence type="ECO:0000313" key="2">
    <source>
        <dbReference type="Proteomes" id="UP001177021"/>
    </source>
</evidence>
<proteinExistence type="predicted"/>
<reference evidence="1" key="1">
    <citation type="submission" date="2023-10" db="EMBL/GenBank/DDBJ databases">
        <authorList>
            <person name="Rodriguez Cubillos JULIANA M."/>
            <person name="De Vega J."/>
        </authorList>
    </citation>
    <scope>NUCLEOTIDE SEQUENCE</scope>
</reference>
<dbReference type="EMBL" id="CASHSV030000311">
    <property type="protein sequence ID" value="CAJ2658895.1"/>
    <property type="molecule type" value="Genomic_DNA"/>
</dbReference>
<protein>
    <submittedName>
        <fullName evidence="1">Uncharacterized protein</fullName>
    </submittedName>
</protein>
<accession>A0ACB0KQB2</accession>
<sequence length="66" mass="7321">MLVLLSISYSESRPLGTNQNGLRSNVAKDSGLGVEHVLRTWLSTLSKEKPRRTSRLSPSGPDPRHH</sequence>
<dbReference type="Proteomes" id="UP001177021">
    <property type="component" value="Unassembled WGS sequence"/>
</dbReference>
<organism evidence="1 2">
    <name type="scientific">Trifolium pratense</name>
    <name type="common">Red clover</name>
    <dbReference type="NCBI Taxonomy" id="57577"/>
    <lineage>
        <taxon>Eukaryota</taxon>
        <taxon>Viridiplantae</taxon>
        <taxon>Streptophyta</taxon>
        <taxon>Embryophyta</taxon>
        <taxon>Tracheophyta</taxon>
        <taxon>Spermatophyta</taxon>
        <taxon>Magnoliopsida</taxon>
        <taxon>eudicotyledons</taxon>
        <taxon>Gunneridae</taxon>
        <taxon>Pentapetalae</taxon>
        <taxon>rosids</taxon>
        <taxon>fabids</taxon>
        <taxon>Fabales</taxon>
        <taxon>Fabaceae</taxon>
        <taxon>Papilionoideae</taxon>
        <taxon>50 kb inversion clade</taxon>
        <taxon>NPAAA clade</taxon>
        <taxon>Hologalegina</taxon>
        <taxon>IRL clade</taxon>
        <taxon>Trifolieae</taxon>
        <taxon>Trifolium</taxon>
    </lineage>
</organism>
<keyword evidence="2" id="KW-1185">Reference proteome</keyword>